<evidence type="ECO:0000256" key="4">
    <source>
        <dbReference type="ARBA" id="ARBA00022771"/>
    </source>
</evidence>
<dbReference type="AlphaFoldDB" id="A0A8B8DPX9"/>
<evidence type="ECO:0000256" key="9">
    <source>
        <dbReference type="SAM" id="MobiDB-lite"/>
    </source>
</evidence>
<reference evidence="11" key="1">
    <citation type="submission" date="2024-06" db="UniProtKB">
        <authorList>
            <consortium name="RefSeq"/>
        </authorList>
    </citation>
    <scope>NUCLEOTIDE SEQUENCE [LARGE SCALE GENOMIC DNA]</scope>
</reference>
<dbReference type="GO" id="GO:0006357">
    <property type="term" value="P:regulation of transcription by RNA polymerase II"/>
    <property type="evidence" value="ECO:0007669"/>
    <property type="project" value="TreeGrafter"/>
</dbReference>
<feature type="compositionally biased region" description="Basic and acidic residues" evidence="9">
    <location>
        <begin position="61"/>
        <end position="86"/>
    </location>
</feature>
<feature type="compositionally biased region" description="Pro residues" evidence="9">
    <location>
        <begin position="1"/>
        <end position="10"/>
    </location>
</feature>
<feature type="domain" description="C2H2-type" evidence="10">
    <location>
        <begin position="194"/>
        <end position="221"/>
    </location>
</feature>
<evidence type="ECO:0000313" key="11">
    <source>
        <dbReference type="Proteomes" id="UP000694844"/>
    </source>
</evidence>
<dbReference type="OrthoDB" id="6274627at2759"/>
<feature type="domain" description="C2H2-type" evidence="10">
    <location>
        <begin position="252"/>
        <end position="276"/>
    </location>
</feature>
<dbReference type="SMART" id="SM00355">
    <property type="entry name" value="ZnF_C2H2"/>
    <property type="match status" value="3"/>
</dbReference>
<dbReference type="PANTHER" id="PTHR24404">
    <property type="entry name" value="ZINC FINGER PROTEIN"/>
    <property type="match status" value="1"/>
</dbReference>
<evidence type="ECO:0000256" key="6">
    <source>
        <dbReference type="ARBA" id="ARBA00023125"/>
    </source>
</evidence>
<feature type="compositionally biased region" description="Acidic residues" evidence="9">
    <location>
        <begin position="127"/>
        <end position="139"/>
    </location>
</feature>
<proteinExistence type="predicted"/>
<evidence type="ECO:0000256" key="3">
    <source>
        <dbReference type="ARBA" id="ARBA00022737"/>
    </source>
</evidence>
<comment type="subcellular location">
    <subcellularLocation>
        <location evidence="1">Nucleus</location>
    </subcellularLocation>
</comment>
<sequence>MAGVQPPQPYPVSITSSTRPLPQNYQQKPFAAGSAMQAETTMSPGASQRGPKVPQTVSRVESAEKASPMERPPDTGPRVKEQDPRLSPDISIVKVENELGPEETGMLDMYVSDMGRSGAGPSHGQNDEDQSDYDVEEPPGDMHRDEMSNESGNLSMDQSGNWYMGNFRESKMLGVRWSFPKPSITKNHQGNIGFLCPVCGKVLKTKPGYRLHYKINHGEKTRLPACDVCGKHFHCVSRLESHKRSHSKDRDFVCLQCGRSFKYKNNLKSHSCNLKG</sequence>
<dbReference type="PROSITE" id="PS50157">
    <property type="entry name" value="ZINC_FINGER_C2H2_2"/>
    <property type="match status" value="3"/>
</dbReference>
<evidence type="ECO:0000256" key="2">
    <source>
        <dbReference type="ARBA" id="ARBA00022723"/>
    </source>
</evidence>
<feature type="domain" description="C2H2-type" evidence="10">
    <location>
        <begin position="224"/>
        <end position="251"/>
    </location>
</feature>
<evidence type="ECO:0000256" key="5">
    <source>
        <dbReference type="ARBA" id="ARBA00022833"/>
    </source>
</evidence>
<feature type="region of interest" description="Disordered" evidence="9">
    <location>
        <begin position="1"/>
        <end position="155"/>
    </location>
</feature>
<evidence type="ECO:0000256" key="7">
    <source>
        <dbReference type="ARBA" id="ARBA00023242"/>
    </source>
</evidence>
<dbReference type="Gene3D" id="3.30.160.60">
    <property type="entry name" value="Classic Zinc Finger"/>
    <property type="match status" value="2"/>
</dbReference>
<dbReference type="FunFam" id="3.30.160.60:FF:000100">
    <property type="entry name" value="Zinc finger 45-like"/>
    <property type="match status" value="1"/>
</dbReference>
<dbReference type="GO" id="GO:0005634">
    <property type="term" value="C:nucleus"/>
    <property type="evidence" value="ECO:0007669"/>
    <property type="project" value="UniProtKB-SubCell"/>
</dbReference>
<dbReference type="RefSeq" id="XP_022329865.1">
    <property type="nucleotide sequence ID" value="XM_022474157.1"/>
</dbReference>
<dbReference type="PANTHER" id="PTHR24404:SF114">
    <property type="entry name" value="KLUMPFUSS, ISOFORM B-RELATED"/>
    <property type="match status" value="1"/>
</dbReference>
<dbReference type="GO" id="GO:0008270">
    <property type="term" value="F:zinc ion binding"/>
    <property type="evidence" value="ECO:0007669"/>
    <property type="project" value="UniProtKB-KW"/>
</dbReference>
<keyword evidence="2" id="KW-0479">Metal-binding</keyword>
<feature type="compositionally biased region" description="Polar residues" evidence="9">
    <location>
        <begin position="37"/>
        <end position="46"/>
    </location>
</feature>
<feature type="compositionally biased region" description="Polar residues" evidence="9">
    <location>
        <begin position="13"/>
        <end position="27"/>
    </location>
</feature>
<keyword evidence="5" id="KW-0862">Zinc</keyword>
<keyword evidence="3" id="KW-0677">Repeat</keyword>
<evidence type="ECO:0000256" key="8">
    <source>
        <dbReference type="PROSITE-ProRule" id="PRU00042"/>
    </source>
</evidence>
<dbReference type="InterPro" id="IPR036236">
    <property type="entry name" value="Znf_C2H2_sf"/>
</dbReference>
<dbReference type="GO" id="GO:0000978">
    <property type="term" value="F:RNA polymerase II cis-regulatory region sequence-specific DNA binding"/>
    <property type="evidence" value="ECO:0007669"/>
    <property type="project" value="TreeGrafter"/>
</dbReference>
<dbReference type="PROSITE" id="PS00028">
    <property type="entry name" value="ZINC_FINGER_C2H2_1"/>
    <property type="match status" value="2"/>
</dbReference>
<accession>A0A8B8DPX9</accession>
<evidence type="ECO:0000256" key="1">
    <source>
        <dbReference type="ARBA" id="ARBA00004123"/>
    </source>
</evidence>
<gene>
    <name evidence="12" type="primary">LOC111128076</name>
</gene>
<name>A0A8B8DPX9_CRAVI</name>
<organism evidence="11 12">
    <name type="scientific">Crassostrea virginica</name>
    <name type="common">Eastern oyster</name>
    <dbReference type="NCBI Taxonomy" id="6565"/>
    <lineage>
        <taxon>Eukaryota</taxon>
        <taxon>Metazoa</taxon>
        <taxon>Spiralia</taxon>
        <taxon>Lophotrochozoa</taxon>
        <taxon>Mollusca</taxon>
        <taxon>Bivalvia</taxon>
        <taxon>Autobranchia</taxon>
        <taxon>Pteriomorphia</taxon>
        <taxon>Ostreida</taxon>
        <taxon>Ostreoidea</taxon>
        <taxon>Ostreidae</taxon>
        <taxon>Crassostrea</taxon>
    </lineage>
</organism>
<evidence type="ECO:0000259" key="10">
    <source>
        <dbReference type="PROSITE" id="PS50157"/>
    </source>
</evidence>
<dbReference type="InterPro" id="IPR050589">
    <property type="entry name" value="Ikaros_C2H2-ZF"/>
</dbReference>
<dbReference type="GeneID" id="111128076"/>
<reference evidence="12" key="2">
    <citation type="submission" date="2025-08" db="UniProtKB">
        <authorList>
            <consortium name="RefSeq"/>
        </authorList>
    </citation>
    <scope>IDENTIFICATION</scope>
    <source>
        <tissue evidence="12">Whole sample</tissue>
    </source>
</reference>
<dbReference type="GO" id="GO:0003700">
    <property type="term" value="F:DNA-binding transcription factor activity"/>
    <property type="evidence" value="ECO:0007669"/>
    <property type="project" value="TreeGrafter"/>
</dbReference>
<dbReference type="InterPro" id="IPR013087">
    <property type="entry name" value="Znf_C2H2_type"/>
</dbReference>
<evidence type="ECO:0000313" key="12">
    <source>
        <dbReference type="RefSeq" id="XP_022329865.1"/>
    </source>
</evidence>
<protein>
    <submittedName>
        <fullName evidence="12">Zinc finger and BTB domain-containing protein 49-like isoform X7</fullName>
    </submittedName>
</protein>
<keyword evidence="4 8" id="KW-0863">Zinc-finger</keyword>
<keyword evidence="7" id="KW-0539">Nucleus</keyword>
<keyword evidence="6" id="KW-0238">DNA-binding</keyword>
<keyword evidence="11" id="KW-1185">Reference proteome</keyword>
<dbReference type="SUPFAM" id="SSF57667">
    <property type="entry name" value="beta-beta-alpha zinc fingers"/>
    <property type="match status" value="2"/>
</dbReference>
<dbReference type="Proteomes" id="UP000694844">
    <property type="component" value="Chromosome 1"/>
</dbReference>
<dbReference type="Pfam" id="PF00096">
    <property type="entry name" value="zf-C2H2"/>
    <property type="match status" value="2"/>
</dbReference>